<keyword evidence="2" id="KW-1185">Reference proteome</keyword>
<gene>
    <name evidence="1" type="ordered locus">Snov_0698</name>
</gene>
<dbReference type="HOGENOM" id="CLU_1282399_0_0_5"/>
<dbReference type="OrthoDB" id="8138681at2"/>
<dbReference type="AlphaFoldDB" id="D7A4Y1"/>
<dbReference type="eggNOG" id="ENOG5033ES8">
    <property type="taxonomic scope" value="Bacteria"/>
</dbReference>
<evidence type="ECO:0000313" key="1">
    <source>
        <dbReference type="EMBL" id="ADH88029.1"/>
    </source>
</evidence>
<proteinExistence type="predicted"/>
<dbReference type="KEGG" id="sno:Snov_0698"/>
<reference evidence="1 2" key="1">
    <citation type="journal article" date="2012" name="Stand. Genomic Sci.">
        <title>Complete genome sequence of the facultatively chemolithoautotrophic and methylotrophic alpha Proteobacterium Starkeya novella type strain (ATCC 8093(T)).</title>
        <authorList>
            <person name="Kappler U."/>
            <person name="Davenport K."/>
            <person name="Beatson S."/>
            <person name="Lucas S."/>
            <person name="Lapidus A."/>
            <person name="Copeland A."/>
            <person name="Berry K.W."/>
            <person name="Glavina Del Rio T."/>
            <person name="Hammon N."/>
            <person name="Dalin E."/>
            <person name="Tice H."/>
            <person name="Pitluck S."/>
            <person name="Richardson P."/>
            <person name="Bruce D."/>
            <person name="Goodwin L.A."/>
            <person name="Han C."/>
            <person name="Tapia R."/>
            <person name="Detter J.C."/>
            <person name="Chang Y.J."/>
            <person name="Jeffries C.D."/>
            <person name="Land M."/>
            <person name="Hauser L."/>
            <person name="Kyrpides N.C."/>
            <person name="Goker M."/>
            <person name="Ivanova N."/>
            <person name="Klenk H.P."/>
            <person name="Woyke T."/>
        </authorList>
    </citation>
    <scope>NUCLEOTIDE SEQUENCE [LARGE SCALE GENOMIC DNA]</scope>
    <source>
        <strain evidence="2">ATCC 8093 / DSM 506 / JCM 20403 / CCM 1077 / IAM 12100 / NBRC 12443 / NCIMB 10456</strain>
    </source>
</reference>
<evidence type="ECO:0008006" key="3">
    <source>
        <dbReference type="Google" id="ProtNLM"/>
    </source>
</evidence>
<evidence type="ECO:0000313" key="2">
    <source>
        <dbReference type="Proteomes" id="UP000006633"/>
    </source>
</evidence>
<name>D7A4Y1_ANCN5</name>
<accession>D7A4Y1</accession>
<dbReference type="Proteomes" id="UP000006633">
    <property type="component" value="Chromosome"/>
</dbReference>
<organism evidence="1 2">
    <name type="scientific">Ancylobacter novellus (strain ATCC 8093 / DSM 506 / JCM 20403 / CCM 1077 / IAM 12100 / NBRC 12443 / NCIMB 10456)</name>
    <name type="common">Starkeya novella</name>
    <dbReference type="NCBI Taxonomy" id="639283"/>
    <lineage>
        <taxon>Bacteria</taxon>
        <taxon>Pseudomonadati</taxon>
        <taxon>Pseudomonadota</taxon>
        <taxon>Alphaproteobacteria</taxon>
        <taxon>Hyphomicrobiales</taxon>
        <taxon>Xanthobacteraceae</taxon>
        <taxon>Ancylobacter</taxon>
    </lineage>
</organism>
<dbReference type="Gene3D" id="1.10.10.60">
    <property type="entry name" value="Homeodomain-like"/>
    <property type="match status" value="1"/>
</dbReference>
<protein>
    <recommendedName>
        <fullName evidence="3">Helix-turn-helix domain-containing protein</fullName>
    </recommendedName>
</protein>
<sequence length="177" mass="19596">MATGNRMISPAVLLEVRRLYEETDVSVARIAVLLGINRRTIYRHAERQGWQPRRLDERFRPGVPLAEPPAPAPEEGIPAEALPRRALIARLVRRIEAEIAAVERLVAKAGRERETDGVAETERAARTLAILVRSLRELAALEKDEPGGDDDAARDADAFRRELGETLERVLAAGEAP</sequence>
<dbReference type="EMBL" id="CP002026">
    <property type="protein sequence ID" value="ADH88029.1"/>
    <property type="molecule type" value="Genomic_DNA"/>
</dbReference>